<evidence type="ECO:0000313" key="3">
    <source>
        <dbReference type="Proteomes" id="UP001217500"/>
    </source>
</evidence>
<dbReference type="Gene3D" id="3.30.1050.10">
    <property type="entry name" value="SCP2 sterol-binding domain"/>
    <property type="match status" value="1"/>
</dbReference>
<name>A0AAE9XSP1_9PROT</name>
<dbReference type="AlphaFoldDB" id="A0AAE9XSP1"/>
<protein>
    <submittedName>
        <fullName evidence="2">SCP2 sterol-binding domain-containing protein</fullName>
    </submittedName>
</protein>
<dbReference type="KEGG" id="gso:PH603_07215"/>
<feature type="domain" description="SCP2" evidence="1">
    <location>
        <begin position="35"/>
        <end position="132"/>
    </location>
</feature>
<dbReference type="InterPro" id="IPR036527">
    <property type="entry name" value="SCP2_sterol-bd_dom_sf"/>
</dbReference>
<accession>A0AAE9XSP1</accession>
<evidence type="ECO:0000259" key="1">
    <source>
        <dbReference type="Pfam" id="PF02036"/>
    </source>
</evidence>
<dbReference type="InterPro" id="IPR003033">
    <property type="entry name" value="SCP2_sterol-bd_dom"/>
</dbReference>
<organism evidence="2 3">
    <name type="scientific">Gimibacter soli</name>
    <dbReference type="NCBI Taxonomy" id="3024400"/>
    <lineage>
        <taxon>Bacteria</taxon>
        <taxon>Pseudomonadati</taxon>
        <taxon>Pseudomonadota</taxon>
        <taxon>Alphaproteobacteria</taxon>
        <taxon>Kordiimonadales</taxon>
        <taxon>Temperatibacteraceae</taxon>
        <taxon>Gimibacter</taxon>
    </lineage>
</organism>
<evidence type="ECO:0000313" key="2">
    <source>
        <dbReference type="EMBL" id="WCL55549.1"/>
    </source>
</evidence>
<gene>
    <name evidence="2" type="ORF">PH603_07215</name>
</gene>
<reference evidence="2" key="1">
    <citation type="submission" date="2023-01" db="EMBL/GenBank/DDBJ databases">
        <title>The genome sequence of Kordiimonadaceae bacterium 6D33.</title>
        <authorList>
            <person name="Liu Y."/>
        </authorList>
    </citation>
    <scope>NUCLEOTIDE SEQUENCE</scope>
    <source>
        <strain evidence="2">6D33</strain>
    </source>
</reference>
<keyword evidence="3" id="KW-1185">Reference proteome</keyword>
<dbReference type="Proteomes" id="UP001217500">
    <property type="component" value="Chromosome"/>
</dbReference>
<sequence length="184" mass="20153">MTDTRAGVALARRLLSPLPLLPLNRFLVHFSRHLTRRHPAVIRRLEPVTGKRFLITATDLGLSFVMETGPGSVSVTAVRREHVAADVRVRGSFMALLHLLEGQLDGDALFFSRDISVEGDTEALLTLRNALDSEDIDLRSEIVTLFGPFAGLVDRLATEAVGTWARLLHTGHAFGLAPGERVGR</sequence>
<dbReference type="RefSeq" id="WP_289505375.1">
    <property type="nucleotide sequence ID" value="NZ_CP116805.1"/>
</dbReference>
<dbReference type="SUPFAM" id="SSF55718">
    <property type="entry name" value="SCP-like"/>
    <property type="match status" value="1"/>
</dbReference>
<proteinExistence type="predicted"/>
<dbReference type="Pfam" id="PF02036">
    <property type="entry name" value="SCP2"/>
    <property type="match status" value="1"/>
</dbReference>
<dbReference type="EMBL" id="CP116805">
    <property type="protein sequence ID" value="WCL55549.1"/>
    <property type="molecule type" value="Genomic_DNA"/>
</dbReference>